<reference evidence="1 2" key="1">
    <citation type="journal article" date="2018" name="Mol. Biol. Evol.">
        <title>Broad Genomic Sampling Reveals a Smut Pathogenic Ancestry of the Fungal Clade Ustilaginomycotina.</title>
        <authorList>
            <person name="Kijpornyongpan T."/>
            <person name="Mondo S.J."/>
            <person name="Barry K."/>
            <person name="Sandor L."/>
            <person name="Lee J."/>
            <person name="Lipzen A."/>
            <person name="Pangilinan J."/>
            <person name="LaButti K."/>
            <person name="Hainaut M."/>
            <person name="Henrissat B."/>
            <person name="Grigoriev I.V."/>
            <person name="Spatafora J.W."/>
            <person name="Aime M.C."/>
        </authorList>
    </citation>
    <scope>NUCLEOTIDE SEQUENCE [LARGE SCALE GENOMIC DNA]</scope>
    <source>
        <strain evidence="1 2">MCA 4718</strain>
    </source>
</reference>
<dbReference type="Proteomes" id="UP000245942">
    <property type="component" value="Unassembled WGS sequence"/>
</dbReference>
<dbReference type="RefSeq" id="XP_025348904.1">
    <property type="nucleotide sequence ID" value="XM_025492063.1"/>
</dbReference>
<keyword evidence="2" id="KW-1185">Reference proteome</keyword>
<protein>
    <submittedName>
        <fullName evidence="1">Uncharacterized protein</fullName>
    </submittedName>
</protein>
<organism evidence="1 2">
    <name type="scientific">Pseudomicrostroma glucosiphilum</name>
    <dbReference type="NCBI Taxonomy" id="1684307"/>
    <lineage>
        <taxon>Eukaryota</taxon>
        <taxon>Fungi</taxon>
        <taxon>Dikarya</taxon>
        <taxon>Basidiomycota</taxon>
        <taxon>Ustilaginomycotina</taxon>
        <taxon>Exobasidiomycetes</taxon>
        <taxon>Microstromatales</taxon>
        <taxon>Microstromatales incertae sedis</taxon>
        <taxon>Pseudomicrostroma</taxon>
    </lineage>
</organism>
<dbReference type="EMBL" id="KZ819324">
    <property type="protein sequence ID" value="PWN21744.1"/>
    <property type="molecule type" value="Genomic_DNA"/>
</dbReference>
<accession>A0A316UA98</accession>
<evidence type="ECO:0000313" key="1">
    <source>
        <dbReference type="EMBL" id="PWN21744.1"/>
    </source>
</evidence>
<evidence type="ECO:0000313" key="2">
    <source>
        <dbReference type="Proteomes" id="UP000245942"/>
    </source>
</evidence>
<sequence>MRFLLCCHHSTEFTVLYYWYFQPTVEFIAPGGSGNWYPAHGCQNTCVKGLMAANYAQDPSVQVRGDKNNPDTVVCMSPRNLENEMVFYMQKPN</sequence>
<dbReference type="AlphaFoldDB" id="A0A316UA98"/>
<dbReference type="OrthoDB" id="2500614at2759"/>
<dbReference type="GeneID" id="37013797"/>
<proteinExistence type="predicted"/>
<name>A0A316UA98_9BASI</name>
<gene>
    <name evidence="1" type="ORF">BCV69DRAFT_281673</name>
</gene>